<protein>
    <submittedName>
        <fullName evidence="2">Molybdopterin-synthase adenylyltransferase MoeB</fullName>
    </submittedName>
</protein>
<dbReference type="SUPFAM" id="SSF69572">
    <property type="entry name" value="Activating enzymes of the ubiquitin-like proteins"/>
    <property type="match status" value="1"/>
</dbReference>
<keyword evidence="3" id="KW-1185">Reference proteome</keyword>
<dbReference type="InterPro" id="IPR035985">
    <property type="entry name" value="Ubiquitin-activating_enz"/>
</dbReference>
<dbReference type="RefSeq" id="WP_225674066.1">
    <property type="nucleotide sequence ID" value="NZ_JAEDAH010000043.1"/>
</dbReference>
<name>A0ABS7ZPW9_9GAMM</name>
<dbReference type="InterPro" id="IPR045886">
    <property type="entry name" value="ThiF/MoeB/HesA"/>
</dbReference>
<keyword evidence="2" id="KW-0808">Transferase</keyword>
<comment type="caution">
    <text evidence="2">The sequence shown here is derived from an EMBL/GenBank/DDBJ whole genome shotgun (WGS) entry which is preliminary data.</text>
</comment>
<dbReference type="CDD" id="cd00757">
    <property type="entry name" value="ThiF_MoeB_HesA_family"/>
    <property type="match status" value="1"/>
</dbReference>
<dbReference type="GO" id="GO:0016779">
    <property type="term" value="F:nucleotidyltransferase activity"/>
    <property type="evidence" value="ECO:0007669"/>
    <property type="project" value="UniProtKB-KW"/>
</dbReference>
<evidence type="ECO:0000313" key="3">
    <source>
        <dbReference type="Proteomes" id="UP000714380"/>
    </source>
</evidence>
<reference evidence="2 3" key="1">
    <citation type="submission" date="2020-12" db="EMBL/GenBank/DDBJ databases">
        <title>Novel Thalassolituus-related marine hydrocarbonoclastic bacteria mediated algae-derived hydrocarbons mineralization in twilight zone of the northern South China Sea.</title>
        <authorList>
            <person name="Dong C."/>
        </authorList>
    </citation>
    <scope>NUCLEOTIDE SEQUENCE [LARGE SCALE GENOMIC DNA]</scope>
    <source>
        <strain evidence="2 3">IMCC1826</strain>
    </source>
</reference>
<dbReference type="Proteomes" id="UP000714380">
    <property type="component" value="Unassembled WGS sequence"/>
</dbReference>
<organism evidence="2 3">
    <name type="scientific">Thalassolituus marinus</name>
    <dbReference type="NCBI Taxonomy" id="671053"/>
    <lineage>
        <taxon>Bacteria</taxon>
        <taxon>Pseudomonadati</taxon>
        <taxon>Pseudomonadota</taxon>
        <taxon>Gammaproteobacteria</taxon>
        <taxon>Oceanospirillales</taxon>
        <taxon>Oceanospirillaceae</taxon>
        <taxon>Thalassolituus</taxon>
    </lineage>
</organism>
<dbReference type="Gene3D" id="3.40.50.720">
    <property type="entry name" value="NAD(P)-binding Rossmann-like Domain"/>
    <property type="match status" value="1"/>
</dbReference>
<feature type="domain" description="THIF-type NAD/FAD binding fold" evidence="1">
    <location>
        <begin position="9"/>
        <end position="243"/>
    </location>
</feature>
<dbReference type="EMBL" id="JAEDAH010000043">
    <property type="protein sequence ID" value="MCA6063757.1"/>
    <property type="molecule type" value="Genomic_DNA"/>
</dbReference>
<dbReference type="PANTHER" id="PTHR10953:SF102">
    <property type="entry name" value="ADENYLYLTRANSFERASE AND SULFURTRANSFERASE MOCS3"/>
    <property type="match status" value="1"/>
</dbReference>
<gene>
    <name evidence="2" type="primary">moeB</name>
    <name evidence="2" type="ORF">I9W95_09060</name>
</gene>
<dbReference type="NCBIfam" id="NF004281">
    <property type="entry name" value="PRK05690.1"/>
    <property type="match status" value="1"/>
</dbReference>
<dbReference type="Pfam" id="PF00899">
    <property type="entry name" value="ThiF"/>
    <property type="match status" value="1"/>
</dbReference>
<sequence length="248" mass="26855">MNDQQLLRYSRHIFLPEIDIDGQLALLNSHVLVIGAGGLGSAVLPYLAASGVGRITVADDDTVELSNLPRQVIHADDSVGIHKAGSARQRLLQLNPGCQVTAEIRRADADWLTSALGQFDLVVDCSDNVTVRYALNEAALLHKVPWVSGAAVAMDGQITVFDPRLPTAPCYRCLYPDLKEQQLNCSESGVISPLVGVIGSLQALEALKVLANSGEPLVGRLLTYDARHGSFREWKFRKNNQCPACVQC</sequence>
<accession>A0ABS7ZPW9</accession>
<keyword evidence="2" id="KW-0548">Nucleotidyltransferase</keyword>
<evidence type="ECO:0000259" key="1">
    <source>
        <dbReference type="Pfam" id="PF00899"/>
    </source>
</evidence>
<dbReference type="PANTHER" id="PTHR10953">
    <property type="entry name" value="UBIQUITIN-ACTIVATING ENZYME E1"/>
    <property type="match status" value="1"/>
</dbReference>
<proteinExistence type="predicted"/>
<evidence type="ECO:0000313" key="2">
    <source>
        <dbReference type="EMBL" id="MCA6063757.1"/>
    </source>
</evidence>
<dbReference type="InterPro" id="IPR000594">
    <property type="entry name" value="ThiF_NAD_FAD-bd"/>
</dbReference>